<dbReference type="EMBL" id="DF820473">
    <property type="protein sequence ID" value="GAK60431.1"/>
    <property type="molecule type" value="Genomic_DNA"/>
</dbReference>
<dbReference type="SUPFAM" id="SSF53474">
    <property type="entry name" value="alpha/beta-Hydrolases"/>
    <property type="match status" value="1"/>
</dbReference>
<dbReference type="STRING" id="1499967.U27_00328"/>
<keyword evidence="2" id="KW-1185">Reference proteome</keyword>
<dbReference type="InterPro" id="IPR000801">
    <property type="entry name" value="Esterase-like"/>
</dbReference>
<accession>A0A081C776</accession>
<evidence type="ECO:0000313" key="2">
    <source>
        <dbReference type="Proteomes" id="UP000030661"/>
    </source>
</evidence>
<dbReference type="InterPro" id="IPR050583">
    <property type="entry name" value="Mycobacterial_A85_antigen"/>
</dbReference>
<protein>
    <submittedName>
        <fullName evidence="1">Putative esterase</fullName>
    </submittedName>
</protein>
<dbReference type="Proteomes" id="UP000030661">
    <property type="component" value="Unassembled WGS sequence"/>
</dbReference>
<dbReference type="InterPro" id="IPR029058">
    <property type="entry name" value="AB_hydrolase_fold"/>
</dbReference>
<dbReference type="eggNOG" id="COG4947">
    <property type="taxonomic scope" value="Bacteria"/>
</dbReference>
<sequence>MNIEYHRWWSPHLGHDMELKVYGHDGKAVVVFPSAAGRFYDYEDFDMVEACRPFIDTGKIKLFTVDSIDDQSWLNYGVHPDERARRHEDYERYIIHEVVPFIRAHGTLYEKLMATGCSMGGTHAANFFFKHPDIFDTLVALSGMYGSWSFLGDFMSDATYYHFPLTYLPNLNDVGYLDKYRESQIILCVGQGAWEQESLPDTRNMKRVLEEKQIPAWVDFWGYDVNHDWPWWRKQIAYFLGQLPFTR</sequence>
<name>A0A081C776_VECG1</name>
<dbReference type="HOGENOM" id="CLU_090325_0_0_0"/>
<reference evidence="1" key="1">
    <citation type="journal article" date="2015" name="PeerJ">
        <title>First genomic representation of candidate bacterial phylum KSB3 points to enhanced environmental sensing as a trigger of wastewater bulking.</title>
        <authorList>
            <person name="Sekiguchi Y."/>
            <person name="Ohashi A."/>
            <person name="Parks D.H."/>
            <person name="Yamauchi T."/>
            <person name="Tyson G.W."/>
            <person name="Hugenholtz P."/>
        </authorList>
    </citation>
    <scope>NUCLEOTIDE SEQUENCE [LARGE SCALE GENOMIC DNA]</scope>
</reference>
<dbReference type="PANTHER" id="PTHR48098:SF3">
    <property type="entry name" value="IRON(III) ENTEROBACTIN ESTERASE"/>
    <property type="match status" value="1"/>
</dbReference>
<proteinExistence type="predicted"/>
<evidence type="ECO:0000313" key="1">
    <source>
        <dbReference type="EMBL" id="GAK60431.1"/>
    </source>
</evidence>
<dbReference type="PANTHER" id="PTHR48098">
    <property type="entry name" value="ENTEROCHELIN ESTERASE-RELATED"/>
    <property type="match status" value="1"/>
</dbReference>
<dbReference type="Gene3D" id="3.40.50.1820">
    <property type="entry name" value="alpha/beta hydrolase"/>
    <property type="match status" value="1"/>
</dbReference>
<dbReference type="Pfam" id="PF00756">
    <property type="entry name" value="Esterase"/>
    <property type="match status" value="1"/>
</dbReference>
<dbReference type="AlphaFoldDB" id="A0A081C776"/>
<organism evidence="1">
    <name type="scientific">Vecturithrix granuli</name>
    <dbReference type="NCBI Taxonomy" id="1499967"/>
    <lineage>
        <taxon>Bacteria</taxon>
        <taxon>Candidatus Moduliflexota</taxon>
        <taxon>Candidatus Vecturitrichia</taxon>
        <taxon>Candidatus Vecturitrichales</taxon>
        <taxon>Candidatus Vecturitrichaceae</taxon>
        <taxon>Candidatus Vecturithrix</taxon>
    </lineage>
</organism>
<gene>
    <name evidence="1" type="ORF">U27_00328</name>
</gene>